<sequence>MTDTANTPANPDTPARQKPAIIVATSQVVRGAVGGRSTLFALERLGFRVWHLPTILLGWNPKYGPSTRLIPDEVTFASMVDDLIGSRWLGEVGAVLTGYLGAAHEGAALGRLVAAVKQRNPDALYLCDPIIGDEGNLYVPAETVDAQKNELMPRADVLTPNLFELGWFSGRPVDTETATLAAARTLPAPRVMVSSAPALRKKSLSTLLATPKGAFAVEHAEVDGVPHGTGDLLAALFLAQLLEGADDEAALAKAVSGTFEMAARSAKAGSDEQLLSEYQQAIVKPMAMVTSRRIIERSGRA</sequence>
<dbReference type="CDD" id="cd01173">
    <property type="entry name" value="pyridoxal_pyridoxamine_kinase"/>
    <property type="match status" value="1"/>
</dbReference>
<keyword evidence="8" id="KW-1185">Reference proteome</keyword>
<dbReference type="InterPro" id="IPR004625">
    <property type="entry name" value="PyrdxlKinase"/>
</dbReference>
<keyword evidence="4 7" id="KW-0418">Kinase</keyword>
<dbReference type="PANTHER" id="PTHR10534">
    <property type="entry name" value="PYRIDOXAL KINASE"/>
    <property type="match status" value="1"/>
</dbReference>
<dbReference type="EC" id="2.7.1.35" evidence="1"/>
<reference evidence="7 8" key="1">
    <citation type="submission" date="2018-04" db="EMBL/GenBank/DDBJ databases">
        <title>Genomic Encyclopedia of Archaeal and Bacterial Type Strains, Phase II (KMG-II): from individual species to whole genera.</title>
        <authorList>
            <person name="Goeker M."/>
        </authorList>
    </citation>
    <scope>NUCLEOTIDE SEQUENCE [LARGE SCALE GENOMIC DNA]</scope>
    <source>
        <strain evidence="7 8">DSM 23382</strain>
    </source>
</reference>
<gene>
    <name evidence="7" type="ORF">C8N35_1011525</name>
</gene>
<evidence type="ECO:0000256" key="5">
    <source>
        <dbReference type="ARBA" id="ARBA00022840"/>
    </source>
</evidence>
<dbReference type="AlphaFoldDB" id="A0A2T5VI83"/>
<dbReference type="Pfam" id="PF08543">
    <property type="entry name" value="Phos_pyr_kin"/>
    <property type="match status" value="1"/>
</dbReference>
<keyword evidence="5" id="KW-0067">ATP-binding</keyword>
<feature type="domain" description="Pyridoxamine kinase/Phosphomethylpyrimidine kinase" evidence="6">
    <location>
        <begin position="111"/>
        <end position="269"/>
    </location>
</feature>
<protein>
    <recommendedName>
        <fullName evidence="1">pyridoxal kinase</fullName>
        <ecNumber evidence="1">2.7.1.35</ecNumber>
    </recommendedName>
</protein>
<dbReference type="GO" id="GO:0009443">
    <property type="term" value="P:pyridoxal 5'-phosphate salvage"/>
    <property type="evidence" value="ECO:0007669"/>
    <property type="project" value="InterPro"/>
</dbReference>
<dbReference type="RefSeq" id="WP_107989157.1">
    <property type="nucleotide sequence ID" value="NZ_QAYG01000001.1"/>
</dbReference>
<dbReference type="EMBL" id="QAYG01000001">
    <property type="protein sequence ID" value="PTW63471.1"/>
    <property type="molecule type" value="Genomic_DNA"/>
</dbReference>
<dbReference type="InterPro" id="IPR029056">
    <property type="entry name" value="Ribokinase-like"/>
</dbReference>
<organism evidence="7 8">
    <name type="scientific">Breoghania corrubedonensis</name>
    <dbReference type="NCBI Taxonomy" id="665038"/>
    <lineage>
        <taxon>Bacteria</taxon>
        <taxon>Pseudomonadati</taxon>
        <taxon>Pseudomonadota</taxon>
        <taxon>Alphaproteobacteria</taxon>
        <taxon>Hyphomicrobiales</taxon>
        <taxon>Stappiaceae</taxon>
        <taxon>Breoghania</taxon>
    </lineage>
</organism>
<dbReference type="SUPFAM" id="SSF53613">
    <property type="entry name" value="Ribokinase-like"/>
    <property type="match status" value="1"/>
</dbReference>
<evidence type="ECO:0000256" key="1">
    <source>
        <dbReference type="ARBA" id="ARBA00012104"/>
    </source>
</evidence>
<dbReference type="GO" id="GO:0005524">
    <property type="term" value="F:ATP binding"/>
    <property type="evidence" value="ECO:0007669"/>
    <property type="project" value="UniProtKB-KW"/>
</dbReference>
<evidence type="ECO:0000259" key="6">
    <source>
        <dbReference type="Pfam" id="PF08543"/>
    </source>
</evidence>
<evidence type="ECO:0000256" key="3">
    <source>
        <dbReference type="ARBA" id="ARBA00022741"/>
    </source>
</evidence>
<evidence type="ECO:0000313" key="7">
    <source>
        <dbReference type="EMBL" id="PTW63471.1"/>
    </source>
</evidence>
<proteinExistence type="predicted"/>
<comment type="caution">
    <text evidence="7">The sequence shown here is derived from an EMBL/GenBank/DDBJ whole genome shotgun (WGS) entry which is preliminary data.</text>
</comment>
<dbReference type="Gene3D" id="3.40.1190.20">
    <property type="match status" value="1"/>
</dbReference>
<dbReference type="Proteomes" id="UP000244081">
    <property type="component" value="Unassembled WGS sequence"/>
</dbReference>
<dbReference type="OrthoDB" id="9800808at2"/>
<name>A0A2T5VI83_9HYPH</name>
<keyword evidence="3" id="KW-0547">Nucleotide-binding</keyword>
<evidence type="ECO:0000313" key="8">
    <source>
        <dbReference type="Proteomes" id="UP000244081"/>
    </source>
</evidence>
<dbReference type="PANTHER" id="PTHR10534:SF2">
    <property type="entry name" value="PYRIDOXAL KINASE"/>
    <property type="match status" value="1"/>
</dbReference>
<dbReference type="GO" id="GO:0008478">
    <property type="term" value="F:pyridoxal kinase activity"/>
    <property type="evidence" value="ECO:0007669"/>
    <property type="project" value="UniProtKB-EC"/>
</dbReference>
<evidence type="ECO:0000256" key="2">
    <source>
        <dbReference type="ARBA" id="ARBA00022679"/>
    </source>
</evidence>
<dbReference type="InterPro" id="IPR013749">
    <property type="entry name" value="PM/HMP-P_kinase-1"/>
</dbReference>
<keyword evidence="2" id="KW-0808">Transferase</keyword>
<evidence type="ECO:0000256" key="4">
    <source>
        <dbReference type="ARBA" id="ARBA00022777"/>
    </source>
</evidence>
<accession>A0A2T5VI83</accession>
<dbReference type="NCBIfam" id="TIGR00687">
    <property type="entry name" value="pyridox_kin"/>
    <property type="match status" value="1"/>
</dbReference>
<dbReference type="GO" id="GO:0005829">
    <property type="term" value="C:cytosol"/>
    <property type="evidence" value="ECO:0007669"/>
    <property type="project" value="TreeGrafter"/>
</dbReference>